<dbReference type="EMBL" id="VRTY01000011">
    <property type="protein sequence ID" value="TXK50768.1"/>
    <property type="molecule type" value="Genomic_DNA"/>
</dbReference>
<protein>
    <submittedName>
        <fullName evidence="1">Uncharacterized protein</fullName>
    </submittedName>
</protein>
<comment type="caution">
    <text evidence="1">The sequence shown here is derived from an EMBL/GenBank/DDBJ whole genome shotgun (WGS) entry which is preliminary data.</text>
</comment>
<name>A0A5C8K9M4_9BACT</name>
<dbReference type="Proteomes" id="UP000321926">
    <property type="component" value="Unassembled WGS sequence"/>
</dbReference>
<gene>
    <name evidence="1" type="ORF">FVR03_04570</name>
</gene>
<sequence length="383" mass="41824">MTNHYPKQGNQEPVILRINKLWVSEHTTINTETGTAELLVDFLYRSGQSYYKLYTATAIVSQNGLDVTRKHEQNIANAIHSCLKEFSTKSWSKLHAGSILLTEEEAKGPYDTIVAASAYPISTKTPVPGIYLTMNEFRNNAPSITSGYEIRHRSTFSNIMVGGGEWIPVIVTAEGKAKLLPTAWGFTHQNKTYYKFAGVYYQLMFDGSSFSFSGPPINDASGLIVTSAVMGGLVGAAIAGGVAAATSKPAMYQLDLVAGTVTYNGKPVGVNTANAKLIVYRQAKGEQKTPVIVRLNGEEKLFHPNEFIELDLSTNSAGTTISLPDDEENGFSFMPAPNKTYYFTCILNEKAPTEKTVLKEVDKAKGEFDVKGIVFSQKKAAKQ</sequence>
<organism evidence="1 2">
    <name type="scientific">Pontibacter qinzhouensis</name>
    <dbReference type="NCBI Taxonomy" id="2603253"/>
    <lineage>
        <taxon>Bacteria</taxon>
        <taxon>Pseudomonadati</taxon>
        <taxon>Bacteroidota</taxon>
        <taxon>Cytophagia</taxon>
        <taxon>Cytophagales</taxon>
        <taxon>Hymenobacteraceae</taxon>
        <taxon>Pontibacter</taxon>
    </lineage>
</organism>
<evidence type="ECO:0000313" key="1">
    <source>
        <dbReference type="EMBL" id="TXK50768.1"/>
    </source>
</evidence>
<accession>A0A5C8K9M4</accession>
<dbReference type="AlphaFoldDB" id="A0A5C8K9M4"/>
<proteinExistence type="predicted"/>
<reference evidence="1 2" key="1">
    <citation type="submission" date="2019-08" db="EMBL/GenBank/DDBJ databases">
        <authorList>
            <person name="Shi S."/>
        </authorList>
    </citation>
    <scope>NUCLEOTIDE SEQUENCE [LARGE SCALE GENOMIC DNA]</scope>
    <source>
        <strain evidence="1 2">GY10130</strain>
    </source>
</reference>
<evidence type="ECO:0000313" key="2">
    <source>
        <dbReference type="Proteomes" id="UP000321926"/>
    </source>
</evidence>
<keyword evidence="2" id="KW-1185">Reference proteome</keyword>